<keyword evidence="4" id="KW-0346">Stress response</keyword>
<organism evidence="4 5">
    <name type="scientific">Campylobacter geochelonis</name>
    <dbReference type="NCBI Taxonomy" id="1780362"/>
    <lineage>
        <taxon>Bacteria</taxon>
        <taxon>Pseudomonadati</taxon>
        <taxon>Campylobacterota</taxon>
        <taxon>Epsilonproteobacteria</taxon>
        <taxon>Campylobacterales</taxon>
        <taxon>Campylobacteraceae</taxon>
        <taxon>Campylobacter</taxon>
    </lineage>
</organism>
<evidence type="ECO:0000256" key="2">
    <source>
        <dbReference type="SAM" id="Coils"/>
    </source>
</evidence>
<evidence type="ECO:0000313" key="4">
    <source>
        <dbReference type="EMBL" id="CZE48305.1"/>
    </source>
</evidence>
<feature type="domain" description="HTH merR-type" evidence="3">
    <location>
        <begin position="8"/>
        <end position="77"/>
    </location>
</feature>
<dbReference type="InterPro" id="IPR000551">
    <property type="entry name" value="MerR-type_HTH_dom"/>
</dbReference>
<gene>
    <name evidence="4" type="primary">glnR</name>
    <name evidence="4" type="ORF">ERS672216_01342</name>
</gene>
<protein>
    <submittedName>
        <fullName evidence="4">Putative heat shock protein HspR</fullName>
    </submittedName>
</protein>
<dbReference type="SUPFAM" id="SSF46955">
    <property type="entry name" value="Putative DNA-binding domain"/>
    <property type="match status" value="1"/>
</dbReference>
<accession>A0A128EHZ3</accession>
<evidence type="ECO:0000259" key="3">
    <source>
        <dbReference type="PROSITE" id="PS50937"/>
    </source>
</evidence>
<proteinExistence type="predicted"/>
<dbReference type="InterPro" id="IPR047057">
    <property type="entry name" value="MerR_fam"/>
</dbReference>
<dbReference type="OrthoDB" id="5345718at2"/>
<dbReference type="Pfam" id="PF13411">
    <property type="entry name" value="MerR_1"/>
    <property type="match status" value="1"/>
</dbReference>
<dbReference type="AlphaFoldDB" id="A0A128EHZ3"/>
<dbReference type="SMART" id="SM00422">
    <property type="entry name" value="HTH_MERR"/>
    <property type="match status" value="1"/>
</dbReference>
<keyword evidence="2" id="KW-0175">Coiled coil</keyword>
<keyword evidence="5" id="KW-1185">Reference proteome</keyword>
<reference evidence="4 5" key="1">
    <citation type="submission" date="2016-02" db="EMBL/GenBank/DDBJ databases">
        <authorList>
            <consortium name="Pathogen Informatics"/>
        </authorList>
    </citation>
    <scope>NUCLEOTIDE SEQUENCE [LARGE SCALE GENOMIC DNA]</scope>
    <source>
        <strain evidence="4 5">RC20</strain>
    </source>
</reference>
<dbReference type="GO" id="GO:0003677">
    <property type="term" value="F:DNA binding"/>
    <property type="evidence" value="ECO:0007669"/>
    <property type="project" value="UniProtKB-KW"/>
</dbReference>
<evidence type="ECO:0000313" key="5">
    <source>
        <dbReference type="Proteomes" id="UP000069632"/>
    </source>
</evidence>
<sequence length="128" mass="15088">MHSYDEPVYLISVVAKVLDIHPQTLRQYEKEGLIEPDRTEGKMRLYSERDVDRIKMILRLTRDLGVNLAGVDVVFQLKEQIEEYEKVVDELRSDIERLSQGTKVTKGSLVKRKSRFDLIFYDDKKDKK</sequence>
<dbReference type="PROSITE" id="PS00552">
    <property type="entry name" value="HTH_MERR_1"/>
    <property type="match status" value="1"/>
</dbReference>
<dbReference type="FunFam" id="1.10.1660.10:FF:000008">
    <property type="entry name" value="Heat shock transcriptional regulator"/>
    <property type="match status" value="1"/>
</dbReference>
<keyword evidence="1" id="KW-0238">DNA-binding</keyword>
<dbReference type="Gene3D" id="1.10.1660.10">
    <property type="match status" value="1"/>
</dbReference>
<dbReference type="InterPro" id="IPR009061">
    <property type="entry name" value="DNA-bd_dom_put_sf"/>
</dbReference>
<dbReference type="EMBL" id="FIZP01000007">
    <property type="protein sequence ID" value="CZE48305.1"/>
    <property type="molecule type" value="Genomic_DNA"/>
</dbReference>
<dbReference type="PROSITE" id="PS50937">
    <property type="entry name" value="HTH_MERR_2"/>
    <property type="match status" value="1"/>
</dbReference>
<dbReference type="NCBIfam" id="NF047375">
    <property type="entry name" value="HeatShock_HspR"/>
    <property type="match status" value="1"/>
</dbReference>
<name>A0A128EHZ3_9BACT</name>
<dbReference type="PANTHER" id="PTHR30204:SF58">
    <property type="entry name" value="HTH-TYPE TRANSCRIPTIONAL REGULATOR YFMP"/>
    <property type="match status" value="1"/>
</dbReference>
<feature type="coiled-coil region" evidence="2">
    <location>
        <begin position="74"/>
        <end position="101"/>
    </location>
</feature>
<dbReference type="PANTHER" id="PTHR30204">
    <property type="entry name" value="REDOX-CYCLING DRUG-SENSING TRANSCRIPTIONAL ACTIVATOR SOXR"/>
    <property type="match status" value="1"/>
</dbReference>
<dbReference type="CDD" id="cd04766">
    <property type="entry name" value="HTH_HspR"/>
    <property type="match status" value="1"/>
</dbReference>
<dbReference type="Proteomes" id="UP000069632">
    <property type="component" value="Unassembled WGS sequence"/>
</dbReference>
<dbReference type="RefSeq" id="WP_075494401.1">
    <property type="nucleotide sequence ID" value="NZ_CP053844.1"/>
</dbReference>
<dbReference type="GO" id="GO:0003700">
    <property type="term" value="F:DNA-binding transcription factor activity"/>
    <property type="evidence" value="ECO:0007669"/>
    <property type="project" value="InterPro"/>
</dbReference>
<evidence type="ECO:0000256" key="1">
    <source>
        <dbReference type="ARBA" id="ARBA00023125"/>
    </source>
</evidence>